<feature type="region of interest" description="Actin-binding" evidence="6">
    <location>
        <begin position="629"/>
        <end position="651"/>
    </location>
</feature>
<evidence type="ECO:0000256" key="7">
    <source>
        <dbReference type="SAM" id="Coils"/>
    </source>
</evidence>
<evidence type="ECO:0000313" key="11">
    <source>
        <dbReference type="Proteomes" id="UP000278807"/>
    </source>
</evidence>
<evidence type="ECO:0000313" key="10">
    <source>
        <dbReference type="EMBL" id="VDO03776.1"/>
    </source>
</evidence>
<feature type="binding site" evidence="6">
    <location>
        <begin position="152"/>
        <end position="159"/>
    </location>
    <ligand>
        <name>ATP</name>
        <dbReference type="ChEBI" id="CHEBI:30616"/>
    </ligand>
</feature>
<reference evidence="12" key="1">
    <citation type="submission" date="2016-04" db="UniProtKB">
        <authorList>
            <consortium name="WormBaseParasite"/>
        </authorList>
    </citation>
    <scope>IDENTIFICATION</scope>
</reference>
<dbReference type="GO" id="GO:0000146">
    <property type="term" value="F:microfilament motor activity"/>
    <property type="evidence" value="ECO:0007669"/>
    <property type="project" value="TreeGrafter"/>
</dbReference>
<feature type="compositionally biased region" description="Basic residues" evidence="8">
    <location>
        <begin position="809"/>
        <end position="821"/>
    </location>
</feature>
<dbReference type="GO" id="GO:0016020">
    <property type="term" value="C:membrane"/>
    <property type="evidence" value="ECO:0007669"/>
    <property type="project" value="TreeGrafter"/>
</dbReference>
<dbReference type="GO" id="GO:0051015">
    <property type="term" value="F:actin filament binding"/>
    <property type="evidence" value="ECO:0007669"/>
    <property type="project" value="TreeGrafter"/>
</dbReference>
<organism evidence="12">
    <name type="scientific">Rodentolepis nana</name>
    <name type="common">Dwarf tapeworm</name>
    <name type="synonym">Hymenolepis nana</name>
    <dbReference type="NCBI Taxonomy" id="102285"/>
    <lineage>
        <taxon>Eukaryota</taxon>
        <taxon>Metazoa</taxon>
        <taxon>Spiralia</taxon>
        <taxon>Lophotrochozoa</taxon>
        <taxon>Platyhelminthes</taxon>
        <taxon>Cestoda</taxon>
        <taxon>Eucestoda</taxon>
        <taxon>Cyclophyllidea</taxon>
        <taxon>Hymenolepididae</taxon>
        <taxon>Rodentolepis</taxon>
    </lineage>
</organism>
<dbReference type="Gene3D" id="1.20.58.530">
    <property type="match status" value="1"/>
</dbReference>
<dbReference type="Gene3D" id="3.40.850.10">
    <property type="entry name" value="Kinesin motor domain"/>
    <property type="match status" value="1"/>
</dbReference>
<keyword evidence="7" id="KW-0175">Coiled coil</keyword>
<dbReference type="InterPro" id="IPR027417">
    <property type="entry name" value="P-loop_NTPase"/>
</dbReference>
<accession>A0A158QHR4</accession>
<dbReference type="PROSITE" id="PS51456">
    <property type="entry name" value="MYOSIN_MOTOR"/>
    <property type="match status" value="1"/>
</dbReference>
<keyword evidence="4 6" id="KW-0505">Motor protein</keyword>
<dbReference type="Gene3D" id="1.20.5.4820">
    <property type="match status" value="1"/>
</dbReference>
<dbReference type="STRING" id="102285.A0A158QHR4"/>
<dbReference type="GO" id="GO:0005737">
    <property type="term" value="C:cytoplasm"/>
    <property type="evidence" value="ECO:0007669"/>
    <property type="project" value="TreeGrafter"/>
</dbReference>
<protein>
    <submittedName>
        <fullName evidence="12">Myosin motor domain-containing protein</fullName>
    </submittedName>
</protein>
<evidence type="ECO:0000256" key="8">
    <source>
        <dbReference type="SAM" id="MobiDB-lite"/>
    </source>
</evidence>
<evidence type="ECO:0000256" key="6">
    <source>
        <dbReference type="PROSITE-ProRule" id="PRU00782"/>
    </source>
</evidence>
<dbReference type="SUPFAM" id="SSF52540">
    <property type="entry name" value="P-loop containing nucleoside triphosphate hydrolases"/>
    <property type="match status" value="1"/>
</dbReference>
<proteinExistence type="inferred from homology"/>
<keyword evidence="11" id="KW-1185">Reference proteome</keyword>
<dbReference type="SMART" id="SM00242">
    <property type="entry name" value="MYSc"/>
    <property type="match status" value="1"/>
</dbReference>
<keyword evidence="5 6" id="KW-0009">Actin-binding</keyword>
<dbReference type="Proteomes" id="UP000278807">
    <property type="component" value="Unassembled WGS sequence"/>
</dbReference>
<dbReference type="Gene3D" id="1.10.10.820">
    <property type="match status" value="1"/>
</dbReference>
<name>A0A158QHR4_RODNA</name>
<feature type="coiled-coil region" evidence="7">
    <location>
        <begin position="915"/>
        <end position="970"/>
    </location>
</feature>
<evidence type="ECO:0000256" key="4">
    <source>
        <dbReference type="ARBA" id="ARBA00023175"/>
    </source>
</evidence>
<dbReference type="InterPro" id="IPR036961">
    <property type="entry name" value="Kinesin_motor_dom_sf"/>
</dbReference>
<keyword evidence="3 6" id="KW-0518">Myosin</keyword>
<comment type="similarity">
    <text evidence="6">Belongs to the TRAFAC class myosin-kinesin ATPase superfamily. Myosin family.</text>
</comment>
<evidence type="ECO:0000256" key="5">
    <source>
        <dbReference type="ARBA" id="ARBA00023203"/>
    </source>
</evidence>
<dbReference type="GO" id="GO:0005524">
    <property type="term" value="F:ATP binding"/>
    <property type="evidence" value="ECO:0007669"/>
    <property type="project" value="UniProtKB-UniRule"/>
</dbReference>
<dbReference type="Gene3D" id="1.20.120.720">
    <property type="entry name" value="Myosin VI head, motor domain, U50 subdomain"/>
    <property type="match status" value="1"/>
</dbReference>
<dbReference type="AlphaFoldDB" id="A0A158QHR4"/>
<keyword evidence="2 6" id="KW-0067">ATP-binding</keyword>
<dbReference type="Pfam" id="PF00063">
    <property type="entry name" value="Myosin_head"/>
    <property type="match status" value="1"/>
</dbReference>
<dbReference type="InterPro" id="IPR001609">
    <property type="entry name" value="Myosin_head_motor_dom-like"/>
</dbReference>
<evidence type="ECO:0000313" key="12">
    <source>
        <dbReference type="WBParaSite" id="HNAJ_0000792001-mRNA-1"/>
    </source>
</evidence>
<dbReference type="PANTHER" id="PTHR13140:SF706">
    <property type="entry name" value="DILUTE CLASS UNCONVENTIONAL MYOSIN, ISOFORM C"/>
    <property type="match status" value="1"/>
</dbReference>
<dbReference type="OrthoDB" id="6108017at2759"/>
<dbReference type="PRINTS" id="PR00193">
    <property type="entry name" value="MYOSINHEAVY"/>
</dbReference>
<evidence type="ECO:0000256" key="3">
    <source>
        <dbReference type="ARBA" id="ARBA00023123"/>
    </source>
</evidence>
<dbReference type="EMBL" id="UZAE01012152">
    <property type="protein sequence ID" value="VDO03776.1"/>
    <property type="molecule type" value="Genomic_DNA"/>
</dbReference>
<evidence type="ECO:0000259" key="9">
    <source>
        <dbReference type="PROSITE" id="PS51456"/>
    </source>
</evidence>
<evidence type="ECO:0000256" key="2">
    <source>
        <dbReference type="ARBA" id="ARBA00022840"/>
    </source>
</evidence>
<dbReference type="WBParaSite" id="HNAJ_0000792001-mRNA-1">
    <property type="protein sequence ID" value="HNAJ_0000792001-mRNA-1"/>
    <property type="gene ID" value="HNAJ_0000792001"/>
</dbReference>
<dbReference type="PANTHER" id="PTHR13140">
    <property type="entry name" value="MYOSIN"/>
    <property type="match status" value="1"/>
</dbReference>
<keyword evidence="1 6" id="KW-0547">Nucleotide-binding</keyword>
<gene>
    <name evidence="10" type="ORF">HNAJ_LOCUS7916</name>
</gene>
<feature type="region of interest" description="Disordered" evidence="8">
    <location>
        <begin position="799"/>
        <end position="832"/>
    </location>
</feature>
<dbReference type="GO" id="GO:0007015">
    <property type="term" value="P:actin filament organization"/>
    <property type="evidence" value="ECO:0007669"/>
    <property type="project" value="TreeGrafter"/>
</dbReference>
<dbReference type="GO" id="GO:0016459">
    <property type="term" value="C:myosin complex"/>
    <property type="evidence" value="ECO:0007669"/>
    <property type="project" value="UniProtKB-KW"/>
</dbReference>
<sequence>MQTKDKVNMLLNPGAFLWIPYPSMLWRPMHIIGITKSGSSVNIKWLDNNSEEIMDLNSLSCKIEEIFECSFKSIPQIDLSCMDIINEPEGLLLVVLNPYKDLPIYSADFMSAYNQNSIDSEIKRDPHIFAIADEALSRMKILHQNQSIIISGESGAGKTVSTGHVLMYLTVMTSQRCCAPCKNGASIQKRVLASSPLLEGLGNAKTLRNDNSSRFGKFIELHFCQLSNKLIRANIKTFLLEKSRVVLRNERERNYHIFYQILTAANDPTFKKTFPILHNLHLSNFSTFNYSNLQDSGRNDLLGFETTMKAMLNLEFDKAEIDSVLTLLAAILHLGNVTFTETAQDGSQIDTASANSLSYALRALNCENAAEVEQDITSKLCHRIIRTPEGDMMKSLSVQEAVCARDSLAKLIYQQLFNWIVIKCNEALIDRSELQSKENSIGILDIYGFEVMEENSFEQFCINFANEKLQQRFNVFQLEQEEYMSEGLDWTFVDYYDNEPCIELFEGPMGLITLLNDESKLPKPQDNNWLARICNEHSGKSRDFGQSKFWAKKRFIVQHFSEAVEYTVEGFVEKNLDRIIPEHVNILAYSENQILKQMMKDFKGSNNGAGEHQSIFTKPTVITQFSESLKALMEILNSTTCHYVRCIKPNDEKAPFTFCPERVMQQLRACGVLQTVKISAAGYPSRCSYEDFLSRYWQLTPKGVSRRDDPMKQSELIIKHTLEASETLTLTLIFTCSVTNSPNSFQKKSSLYNRTLGRLRTQKSAKANKANSQMEKMKRELEILQNKLDARDGEIAAMKSKMNQENAKRSKKRRQNKRRFTGYHNGDTDSEYEQVNYPPKGKTQPILRLIKPIYDLNDEPNAANNLFQVVNTPAEPPGLVFELQQKCALLDVEKQELYQRLEMYQSNFALAKTRQMETEKSLQQLEKLIEKQSSRSDCCSSEVQTDGTDVTNLEAILEVQRESNRRLQKEIELLHFENSQLQMSVAKQSTELQTLKESKEGAVKDRLETNVSRIVKENLQLRDQLSTTNALNRRLVSATKYFAELVHRQAPECLQLSESPYFFDVRQLIAIAQSRVDRNGLHDFKSKSVLPPHLITGAILEYEPIPNLSCQALTVSTAGGLRPRNTWLRRKPHFHRFMNTLDKIYKTLQDIISEIITWMQILRLLSRCSVIIGIEERVQPEFLAAVSRRLRDERPQKTFKTICCGLEVSQRTILLDSDYWTSVSEELPFPPSPTALSELQIPEELDGLNEFIVAIDM</sequence>
<feature type="domain" description="Myosin motor" evidence="9">
    <location>
        <begin position="51"/>
        <end position="753"/>
    </location>
</feature>
<evidence type="ECO:0000256" key="1">
    <source>
        <dbReference type="ARBA" id="ARBA00022741"/>
    </source>
</evidence>
<reference evidence="10 11" key="2">
    <citation type="submission" date="2018-11" db="EMBL/GenBank/DDBJ databases">
        <authorList>
            <consortium name="Pathogen Informatics"/>
        </authorList>
    </citation>
    <scope>NUCLEOTIDE SEQUENCE [LARGE SCALE GENOMIC DNA]</scope>
</reference>